<gene>
    <name evidence="8" type="ORF">G3580_01820</name>
</gene>
<keyword evidence="7" id="KW-0812">Transmembrane</keyword>
<evidence type="ECO:0000256" key="7">
    <source>
        <dbReference type="SAM" id="Phobius"/>
    </source>
</evidence>
<organism evidence="8 9">
    <name type="scientific">Nitrogeniibacter mangrovi</name>
    <dbReference type="NCBI Taxonomy" id="2016596"/>
    <lineage>
        <taxon>Bacteria</taxon>
        <taxon>Pseudomonadati</taxon>
        <taxon>Pseudomonadota</taxon>
        <taxon>Betaproteobacteria</taxon>
        <taxon>Rhodocyclales</taxon>
        <taxon>Zoogloeaceae</taxon>
        <taxon>Nitrogeniibacter</taxon>
    </lineage>
</organism>
<dbReference type="AlphaFoldDB" id="A0A6C1BBM2"/>
<dbReference type="GO" id="GO:0009247">
    <property type="term" value="P:glycolipid biosynthetic process"/>
    <property type="evidence" value="ECO:0007669"/>
    <property type="project" value="UniProtKB-ARBA"/>
</dbReference>
<evidence type="ECO:0000256" key="3">
    <source>
        <dbReference type="ARBA" id="ARBA00022519"/>
    </source>
</evidence>
<evidence type="ECO:0000256" key="5">
    <source>
        <dbReference type="ARBA" id="ARBA00023136"/>
    </source>
</evidence>
<dbReference type="InterPro" id="IPR014548">
    <property type="entry name" value="Ac_Trasf"/>
</dbReference>
<proteinExistence type="predicted"/>
<dbReference type="KEGG" id="azq:G3580_01820"/>
<dbReference type="PANTHER" id="PTHR30606:SF9">
    <property type="entry name" value="LIPID A BIOSYNTHESIS LAUROYLTRANSFERASE"/>
    <property type="match status" value="1"/>
</dbReference>
<protein>
    <submittedName>
        <fullName evidence="8">Acyl-CoA synthetase</fullName>
    </submittedName>
</protein>
<dbReference type="EMBL" id="CP048836">
    <property type="protein sequence ID" value="QID19684.1"/>
    <property type="molecule type" value="Genomic_DNA"/>
</dbReference>
<dbReference type="Proteomes" id="UP000501991">
    <property type="component" value="Chromosome"/>
</dbReference>
<evidence type="ECO:0000313" key="8">
    <source>
        <dbReference type="EMBL" id="QID19684.1"/>
    </source>
</evidence>
<dbReference type="PIRSF" id="PIRSF028561">
    <property type="entry name" value="Ac_Trasf"/>
    <property type="match status" value="1"/>
</dbReference>
<evidence type="ECO:0000256" key="2">
    <source>
        <dbReference type="ARBA" id="ARBA00022475"/>
    </source>
</evidence>
<comment type="subcellular location">
    <subcellularLocation>
        <location evidence="1">Cell inner membrane</location>
    </subcellularLocation>
</comment>
<evidence type="ECO:0000256" key="6">
    <source>
        <dbReference type="ARBA" id="ARBA00023315"/>
    </source>
</evidence>
<sequence>MRWIALHLGRRVARLVLWPITGYFLCFGATARRASRAYLTRALGRPAGWRDVGRHLFSFAATILDRIYLLNDRFDLFRIEIEGEAMMRQRYDAGHGALLFGAHLGSFELTRALGRQLPDQRIALTMYEENARKINATLEAINPAARPEIIPLGRVDTMLQVRDALEAGALVGLLADRSLGDEPTRRLPLLGDPAALPVGPFRMAAMLRQPVIFMAGLYLGGNRYRIRFVPIADFGECAPAQREAAIDAAMARYAAELERCCREAPLNWFNFFDFWSARPQ</sequence>
<dbReference type="GO" id="GO:0016746">
    <property type="term" value="F:acyltransferase activity"/>
    <property type="evidence" value="ECO:0007669"/>
    <property type="project" value="UniProtKB-KW"/>
</dbReference>
<keyword evidence="5 7" id="KW-0472">Membrane</keyword>
<keyword evidence="7" id="KW-1133">Transmembrane helix</keyword>
<dbReference type="GO" id="GO:0005886">
    <property type="term" value="C:plasma membrane"/>
    <property type="evidence" value="ECO:0007669"/>
    <property type="project" value="UniProtKB-SubCell"/>
</dbReference>
<evidence type="ECO:0000256" key="1">
    <source>
        <dbReference type="ARBA" id="ARBA00004533"/>
    </source>
</evidence>
<name>A0A6C1BBM2_9RHOO</name>
<evidence type="ECO:0000256" key="4">
    <source>
        <dbReference type="ARBA" id="ARBA00022679"/>
    </source>
</evidence>
<feature type="transmembrane region" description="Helical" evidence="7">
    <location>
        <begin position="12"/>
        <end position="31"/>
    </location>
</feature>
<evidence type="ECO:0000313" key="9">
    <source>
        <dbReference type="Proteomes" id="UP000501991"/>
    </source>
</evidence>
<keyword evidence="6" id="KW-0012">Acyltransferase</keyword>
<accession>A0A6C1BBM2</accession>
<dbReference type="CDD" id="cd07984">
    <property type="entry name" value="LPLAT_LABLAT-like"/>
    <property type="match status" value="1"/>
</dbReference>
<dbReference type="Pfam" id="PF03279">
    <property type="entry name" value="Lip_A_acyltrans"/>
    <property type="match status" value="1"/>
</dbReference>
<keyword evidence="9" id="KW-1185">Reference proteome</keyword>
<keyword evidence="4" id="KW-0808">Transferase</keyword>
<dbReference type="PANTHER" id="PTHR30606">
    <property type="entry name" value="LIPID A BIOSYNTHESIS LAUROYL ACYLTRANSFERASE"/>
    <property type="match status" value="1"/>
</dbReference>
<keyword evidence="2" id="KW-1003">Cell membrane</keyword>
<keyword evidence="3" id="KW-0997">Cell inner membrane</keyword>
<dbReference type="InterPro" id="IPR004960">
    <property type="entry name" value="LipA_acyltrans"/>
</dbReference>
<reference evidence="8 9" key="1">
    <citation type="submission" date="2020-02" db="EMBL/GenBank/DDBJ databases">
        <title>Nitrogenibacter mangrovi gen. nov., sp. nov. isolated from mangrove sediment, a denitrifying betaproteobacterium.</title>
        <authorList>
            <person name="Liao H."/>
            <person name="Tian Y."/>
        </authorList>
    </citation>
    <scope>NUCLEOTIDE SEQUENCE [LARGE SCALE GENOMIC DNA]</scope>
    <source>
        <strain evidence="8 9">M9-3-2</strain>
    </source>
</reference>